<accession>A0ABM3W6P8</accession>
<evidence type="ECO:0000256" key="5">
    <source>
        <dbReference type="SAM" id="Phobius"/>
    </source>
</evidence>
<dbReference type="RefSeq" id="XP_060032249.1">
    <property type="nucleotide sequence ID" value="XM_060176266.1"/>
</dbReference>
<dbReference type="RefSeq" id="XP_060032250.1">
    <property type="nucleotide sequence ID" value="XM_060176267.1"/>
</dbReference>
<evidence type="ECO:0000313" key="8">
    <source>
        <dbReference type="RefSeq" id="XP_060032250.1"/>
    </source>
</evidence>
<protein>
    <submittedName>
        <fullName evidence="7 8">Membrane-spanning 4-domains subfamily A member 13 isoform X1</fullName>
    </submittedName>
</protein>
<proteinExistence type="predicted"/>
<dbReference type="Proteomes" id="UP001652624">
    <property type="component" value="Chromosome 17"/>
</dbReference>
<feature type="transmembrane region" description="Helical" evidence="5">
    <location>
        <begin position="60"/>
        <end position="78"/>
    </location>
</feature>
<keyword evidence="4 5" id="KW-0472">Membrane</keyword>
<feature type="transmembrane region" description="Helical" evidence="5">
    <location>
        <begin position="130"/>
        <end position="151"/>
    </location>
</feature>
<evidence type="ECO:0000313" key="7">
    <source>
        <dbReference type="RefSeq" id="XP_060032249.1"/>
    </source>
</evidence>
<comment type="subcellular location">
    <subcellularLocation>
        <location evidence="1">Membrane</location>
        <topology evidence="1">Multi-pass membrane protein</topology>
    </subcellularLocation>
</comment>
<dbReference type="InterPro" id="IPR007237">
    <property type="entry name" value="CD20-like"/>
</dbReference>
<keyword evidence="6" id="KW-1185">Reference proteome</keyword>
<gene>
    <name evidence="7 8 9" type="primary">MS4A13</name>
</gene>
<reference evidence="7 8" key="1">
    <citation type="submission" date="2025-05" db="UniProtKB">
        <authorList>
            <consortium name="RefSeq"/>
        </authorList>
    </citation>
    <scope>IDENTIFICATION</scope>
</reference>
<evidence type="ECO:0000256" key="3">
    <source>
        <dbReference type="ARBA" id="ARBA00022989"/>
    </source>
</evidence>
<sequence>MALCMCEKISSADCFVLGAIQIMIGIFCFLMWYLLFTLYWGQFEGVFGIYDPVTYKTGSSLWGIFFIISGASIIRAAIYSTQKHVMVSIIANSVSVLIALSILCLTIVELSTFHSVSYRNFGQAKLGRRISSILISFYLMELAITFIYSTIMSANMCHRHEQRPSEDAESSF</sequence>
<feature type="transmembrane region" description="Helical" evidence="5">
    <location>
        <begin position="12"/>
        <end position="40"/>
    </location>
</feature>
<evidence type="ECO:0000313" key="9">
    <source>
        <dbReference type="RefSeq" id="XP_060032251.1"/>
    </source>
</evidence>
<evidence type="ECO:0000256" key="1">
    <source>
        <dbReference type="ARBA" id="ARBA00004141"/>
    </source>
</evidence>
<organism evidence="6 8">
    <name type="scientific">Erinaceus europaeus</name>
    <name type="common">Western European hedgehog</name>
    <dbReference type="NCBI Taxonomy" id="9365"/>
    <lineage>
        <taxon>Eukaryota</taxon>
        <taxon>Metazoa</taxon>
        <taxon>Chordata</taxon>
        <taxon>Craniata</taxon>
        <taxon>Vertebrata</taxon>
        <taxon>Euteleostomi</taxon>
        <taxon>Mammalia</taxon>
        <taxon>Eutheria</taxon>
        <taxon>Laurasiatheria</taxon>
        <taxon>Eulipotyphla</taxon>
        <taxon>Erinaceidae</taxon>
        <taxon>Erinaceinae</taxon>
        <taxon>Erinaceus</taxon>
    </lineage>
</organism>
<evidence type="ECO:0000256" key="2">
    <source>
        <dbReference type="ARBA" id="ARBA00022692"/>
    </source>
</evidence>
<keyword evidence="3 5" id="KW-1133">Transmembrane helix</keyword>
<dbReference type="Pfam" id="PF04103">
    <property type="entry name" value="CD20"/>
    <property type="match status" value="1"/>
</dbReference>
<keyword evidence="2 5" id="KW-0812">Transmembrane</keyword>
<dbReference type="GeneID" id="103110477"/>
<name>A0ABM3W6P8_ERIEU</name>
<evidence type="ECO:0000313" key="6">
    <source>
        <dbReference type="Proteomes" id="UP001652624"/>
    </source>
</evidence>
<dbReference type="RefSeq" id="XP_060032251.1">
    <property type="nucleotide sequence ID" value="XM_060176268.1"/>
</dbReference>
<feature type="transmembrane region" description="Helical" evidence="5">
    <location>
        <begin position="85"/>
        <end position="110"/>
    </location>
</feature>
<evidence type="ECO:0000256" key="4">
    <source>
        <dbReference type="ARBA" id="ARBA00023136"/>
    </source>
</evidence>